<evidence type="ECO:0000259" key="4">
    <source>
        <dbReference type="Pfam" id="PF08125"/>
    </source>
</evidence>
<evidence type="ECO:0000259" key="3">
    <source>
        <dbReference type="Pfam" id="PF01232"/>
    </source>
</evidence>
<dbReference type="InterPro" id="IPR013328">
    <property type="entry name" value="6PGD_dom2"/>
</dbReference>
<evidence type="ECO:0000256" key="1">
    <source>
        <dbReference type="ARBA" id="ARBA00023002"/>
    </source>
</evidence>
<dbReference type="GO" id="GO:0016616">
    <property type="term" value="F:oxidoreductase activity, acting on the CH-OH group of donors, NAD or NADP as acceptor"/>
    <property type="evidence" value="ECO:0007669"/>
    <property type="project" value="TreeGrafter"/>
</dbReference>
<dbReference type="Gene3D" id="1.10.1040.10">
    <property type="entry name" value="N-(1-d-carboxylethyl)-l-norvaline Dehydrogenase, domain 2"/>
    <property type="match status" value="1"/>
</dbReference>
<dbReference type="RefSeq" id="WP_072839994.1">
    <property type="nucleotide sequence ID" value="NZ_FQVF01000010.1"/>
</dbReference>
<dbReference type="EMBL" id="FQVF01000010">
    <property type="protein sequence ID" value="SHF68969.1"/>
    <property type="molecule type" value="Genomic_DNA"/>
</dbReference>
<dbReference type="SUPFAM" id="SSF48179">
    <property type="entry name" value="6-phosphogluconate dehydrogenase C-terminal domain-like"/>
    <property type="match status" value="1"/>
</dbReference>
<dbReference type="PANTHER" id="PTHR43362:SF1">
    <property type="entry name" value="MANNITOL DEHYDROGENASE 2-RELATED"/>
    <property type="match status" value="1"/>
</dbReference>
<evidence type="ECO:0000313" key="5">
    <source>
        <dbReference type="EMBL" id="SHF68969.1"/>
    </source>
</evidence>
<keyword evidence="6" id="KW-1185">Reference proteome</keyword>
<dbReference type="InterPro" id="IPR013131">
    <property type="entry name" value="Mannitol_DH_N"/>
</dbReference>
<dbReference type="Pfam" id="PF08125">
    <property type="entry name" value="Mannitol_dh_C"/>
    <property type="match status" value="1"/>
</dbReference>
<dbReference type="InterPro" id="IPR000669">
    <property type="entry name" value="Mannitol_DH"/>
</dbReference>
<dbReference type="Pfam" id="PF01232">
    <property type="entry name" value="Mannitol_dh"/>
    <property type="match status" value="1"/>
</dbReference>
<sequence length="507" mass="56257">MISIKTTNTLYAPEKVDVGIVHIGLGAFHRAHQAVYIEKSLNRNQGGNWGICAVNIRSNSQLVDELKANGCRYHIAEYQDSQNVELREINAIRDALFAGADKEPLFEKLVSPKTKIVTLTVTEKGYYLAPADKTLRQGDPSIQHDIQNPTTPKTAPGILVEALYRRKELNLPPFTILSCDNMPNNGSLTRRAVCELASHRSAEFAQWIEDNVAFPSSMVDRIVPAMSDASRERLQKELNCHDQNAVMCEAFSQWVVEDNFPQGRPDWEHDGVQMVKDVHPFETMKLRLLNGSHSLLAYVGLAAKYKTVAQAVADEKFASLIRHYMSVEAAPTLDLPQEVQVQTYIESLVSRFANDSLQHQLSQIAMDGSQKIPQRWLSGAEELLANKGANKSADKADLAATALGVAAWLFYVRGEDLEGNQHKVDDPMAQTLKELHSRCADLSYLDSGSLVHEALKLNDIFSTKLSQNEIFSHAVLNAYQTIISSGVVECLSFNNRLLNNNTANLGG</sequence>
<dbReference type="InterPro" id="IPR050988">
    <property type="entry name" value="Mannitol_DH/Oxidoreductase"/>
</dbReference>
<dbReference type="PANTHER" id="PTHR43362">
    <property type="entry name" value="MANNITOL DEHYDROGENASE DSF1-RELATED"/>
    <property type="match status" value="1"/>
</dbReference>
<dbReference type="PROSITE" id="PS00974">
    <property type="entry name" value="MANNITOL_DHGENASE"/>
    <property type="match status" value="1"/>
</dbReference>
<protein>
    <submittedName>
        <fullName evidence="5">Fructuronate reductase</fullName>
    </submittedName>
</protein>
<evidence type="ECO:0000313" key="6">
    <source>
        <dbReference type="Proteomes" id="UP000184517"/>
    </source>
</evidence>
<feature type="domain" description="Mannitol dehydrogenase N-terminal" evidence="3">
    <location>
        <begin position="19"/>
        <end position="268"/>
    </location>
</feature>
<feature type="domain" description="Mannitol dehydrogenase C-terminal" evidence="4">
    <location>
        <begin position="277"/>
        <end position="482"/>
    </location>
</feature>
<dbReference type="GO" id="GO:0019594">
    <property type="term" value="P:mannitol metabolic process"/>
    <property type="evidence" value="ECO:0007669"/>
    <property type="project" value="InterPro"/>
</dbReference>
<accession>A0A1M5DPQ8</accession>
<keyword evidence="1" id="KW-0560">Oxidoreductase</keyword>
<dbReference type="PRINTS" id="PR00084">
    <property type="entry name" value="MTLDHDRGNASE"/>
</dbReference>
<reference evidence="6" key="1">
    <citation type="submission" date="2016-11" db="EMBL/GenBank/DDBJ databases">
        <authorList>
            <person name="Varghese N."/>
            <person name="Submissions S."/>
        </authorList>
    </citation>
    <scope>NUCLEOTIDE SEQUENCE [LARGE SCALE GENOMIC DNA]</scope>
    <source>
        <strain evidence="6">DSM 16579</strain>
    </source>
</reference>
<organism evidence="5 6">
    <name type="scientific">Marinomonas polaris DSM 16579</name>
    <dbReference type="NCBI Taxonomy" id="1122206"/>
    <lineage>
        <taxon>Bacteria</taxon>
        <taxon>Pseudomonadati</taxon>
        <taxon>Pseudomonadota</taxon>
        <taxon>Gammaproteobacteria</taxon>
        <taxon>Oceanospirillales</taxon>
        <taxon>Oceanospirillaceae</taxon>
        <taxon>Marinomonas</taxon>
    </lineage>
</organism>
<gene>
    <name evidence="5" type="ORF">SAMN02745753_02466</name>
</gene>
<dbReference type="SUPFAM" id="SSF51735">
    <property type="entry name" value="NAD(P)-binding Rossmann-fold domains"/>
    <property type="match status" value="1"/>
</dbReference>
<dbReference type="OrthoDB" id="271711at2"/>
<keyword evidence="2" id="KW-0520">NAD</keyword>
<proteinExistence type="predicted"/>
<dbReference type="Gene3D" id="3.40.50.720">
    <property type="entry name" value="NAD(P)-binding Rossmann-like Domain"/>
    <property type="match status" value="1"/>
</dbReference>
<dbReference type="InterPro" id="IPR036291">
    <property type="entry name" value="NAD(P)-bd_dom_sf"/>
</dbReference>
<dbReference type="InterPro" id="IPR008927">
    <property type="entry name" value="6-PGluconate_DH-like_C_sf"/>
</dbReference>
<name>A0A1M5DPQ8_9GAMM</name>
<dbReference type="InterPro" id="IPR023027">
    <property type="entry name" value="Mannitol_DH_CS"/>
</dbReference>
<dbReference type="STRING" id="1122206.SAMN02745753_02466"/>
<dbReference type="AlphaFoldDB" id="A0A1M5DPQ8"/>
<dbReference type="InterPro" id="IPR013118">
    <property type="entry name" value="Mannitol_DH_C"/>
</dbReference>
<dbReference type="Proteomes" id="UP000184517">
    <property type="component" value="Unassembled WGS sequence"/>
</dbReference>
<evidence type="ECO:0000256" key="2">
    <source>
        <dbReference type="ARBA" id="ARBA00023027"/>
    </source>
</evidence>